<accession>A0ABQ8DEB8</accession>
<name>A0ABQ8DEB8_BRANA</name>
<evidence type="ECO:0000313" key="1">
    <source>
        <dbReference type="EMBL" id="KAH0927720.1"/>
    </source>
</evidence>
<protein>
    <submittedName>
        <fullName evidence="1">Uncharacterized protein</fullName>
    </submittedName>
</protein>
<proteinExistence type="predicted"/>
<dbReference type="Proteomes" id="UP000824890">
    <property type="component" value="Unassembled WGS sequence"/>
</dbReference>
<dbReference type="EMBL" id="JAGKQM010000005">
    <property type="protein sequence ID" value="KAH0927720.1"/>
    <property type="molecule type" value="Genomic_DNA"/>
</dbReference>
<reference evidence="1 2" key="1">
    <citation type="submission" date="2021-05" db="EMBL/GenBank/DDBJ databases">
        <title>Genome Assembly of Synthetic Allotetraploid Brassica napus Reveals Homoeologous Exchanges between Subgenomes.</title>
        <authorList>
            <person name="Davis J.T."/>
        </authorList>
    </citation>
    <scope>NUCLEOTIDE SEQUENCE [LARGE SCALE GENOMIC DNA]</scope>
    <source>
        <strain evidence="2">cv. Da-Ae</strain>
        <tissue evidence="1">Seedling</tissue>
    </source>
</reference>
<sequence length="122" mass="13715">MSSFNYLDSKINNFDQGKIMCTRYVLVGKLQSVVHIGYSCAEGSNPKSLMNSSFKRMTHQIAETLSPLCWWGCDLAEAGHTFMISRGLRILGLFSNDSSARVMFLDKIHTTAERRCKLSILS</sequence>
<keyword evidence="2" id="KW-1185">Reference proteome</keyword>
<gene>
    <name evidence="1" type="ORF">HID58_019976</name>
</gene>
<organism evidence="1 2">
    <name type="scientific">Brassica napus</name>
    <name type="common">Rape</name>
    <dbReference type="NCBI Taxonomy" id="3708"/>
    <lineage>
        <taxon>Eukaryota</taxon>
        <taxon>Viridiplantae</taxon>
        <taxon>Streptophyta</taxon>
        <taxon>Embryophyta</taxon>
        <taxon>Tracheophyta</taxon>
        <taxon>Spermatophyta</taxon>
        <taxon>Magnoliopsida</taxon>
        <taxon>eudicotyledons</taxon>
        <taxon>Gunneridae</taxon>
        <taxon>Pentapetalae</taxon>
        <taxon>rosids</taxon>
        <taxon>malvids</taxon>
        <taxon>Brassicales</taxon>
        <taxon>Brassicaceae</taxon>
        <taxon>Brassiceae</taxon>
        <taxon>Brassica</taxon>
    </lineage>
</organism>
<evidence type="ECO:0000313" key="2">
    <source>
        <dbReference type="Proteomes" id="UP000824890"/>
    </source>
</evidence>
<feature type="non-terminal residue" evidence="1">
    <location>
        <position position="122"/>
    </location>
</feature>
<comment type="caution">
    <text evidence="1">The sequence shown here is derived from an EMBL/GenBank/DDBJ whole genome shotgun (WGS) entry which is preliminary data.</text>
</comment>